<accession>A3SMP9</accession>
<reference evidence="4 5" key="1">
    <citation type="submission" date="2005-12" db="EMBL/GenBank/DDBJ databases">
        <authorList>
            <person name="Moran M.A."/>
            <person name="Ferriera S."/>
            <person name="Johnson J."/>
            <person name="Kravitz S."/>
            <person name="Halpern A."/>
            <person name="Remington K."/>
            <person name="Beeson K."/>
            <person name="Tran B."/>
            <person name="Rogers Y.-H."/>
            <person name="Friedman R."/>
            <person name="Venter J.C."/>
        </authorList>
    </citation>
    <scope>NUCLEOTIDE SEQUENCE [LARGE SCALE GENOMIC DNA]</scope>
    <source>
        <strain evidence="5">ATCC BAA-591 / DSM 15170 / ISM</strain>
    </source>
</reference>
<dbReference type="eggNOG" id="COG4653">
    <property type="taxonomic scope" value="Bacteria"/>
</dbReference>
<dbReference type="Gene3D" id="3.30.2400.10">
    <property type="entry name" value="Major capsid protein gp5"/>
    <property type="match status" value="1"/>
</dbReference>
<gene>
    <name evidence="4" type="ORF">ISM_12775</name>
</gene>
<dbReference type="HOGENOM" id="CLU_042519_0_0_5"/>
<evidence type="ECO:0000259" key="3">
    <source>
        <dbReference type="Pfam" id="PF05065"/>
    </source>
</evidence>
<dbReference type="RefSeq" id="WP_009814564.1">
    <property type="nucleotide sequence ID" value="NZ_CH724156.1"/>
</dbReference>
<sequence>MKDINDLRQARSAAATAMKAAAAKLTELDEADTPDEAAIATAQGEFDTAEADFKKADGALRRAESVEAAQAAAARGGDEATGGGTSSPITAAARPQSEADKAMGVGFIVGALAIHKGDRAGAAGYLDQEGHSGISAVLSGATASAGGVTIPQPLAQEVIDLLRPKVVVRKAGAQPSPIPAGKMRHARLASGATAGYGTEAAAIVESEPSFDNVDMAFKKLTALVPISNDLLRQSAVAMARVVRNDVVMQMAAREDIAFLRNDGTSGTPKGLKSWCLAPNWKVETAKTADAVEALINSLVNLVEDADVSMMAPGWAMRASTKNFLAGLRDANGYPLYPSIDKTGELKGYQIFTSSQIPNNLGAGSDTEITFADFSEIMIGDALNLTIATSDQATFVNQSGDPVSAFQNDLTLMRAISEHDLAPMHDAAISGATVTGWSI</sequence>
<protein>
    <submittedName>
        <fullName evidence="4">Putative phage-related protein</fullName>
    </submittedName>
</protein>
<dbReference type="AlphaFoldDB" id="A3SMP9"/>
<comment type="caution">
    <text evidence="4">The sequence shown here is derived from an EMBL/GenBank/DDBJ whole genome shotgun (WGS) entry which is preliminary data.</text>
</comment>
<evidence type="ECO:0000313" key="4">
    <source>
        <dbReference type="EMBL" id="EAP75739.1"/>
    </source>
</evidence>
<evidence type="ECO:0000256" key="2">
    <source>
        <dbReference type="SAM" id="MobiDB-lite"/>
    </source>
</evidence>
<feature type="region of interest" description="Disordered" evidence="2">
    <location>
        <begin position="70"/>
        <end position="96"/>
    </location>
</feature>
<dbReference type="Pfam" id="PF05065">
    <property type="entry name" value="Phage_capsid"/>
    <property type="match status" value="1"/>
</dbReference>
<comment type="subcellular location">
    <subcellularLocation>
        <location evidence="1">Virion</location>
    </subcellularLocation>
</comment>
<dbReference type="STRING" id="89187.ISM_12775"/>
<evidence type="ECO:0000313" key="5">
    <source>
        <dbReference type="Proteomes" id="UP000005954"/>
    </source>
</evidence>
<organism evidence="4 5">
    <name type="scientific">Roseovarius nubinhibens (strain ATCC BAA-591 / DSM 15170 / ISM)</name>
    <dbReference type="NCBI Taxonomy" id="89187"/>
    <lineage>
        <taxon>Bacteria</taxon>
        <taxon>Pseudomonadati</taxon>
        <taxon>Pseudomonadota</taxon>
        <taxon>Alphaproteobacteria</taxon>
        <taxon>Rhodobacterales</taxon>
        <taxon>Roseobacteraceae</taxon>
        <taxon>Roseovarius</taxon>
    </lineage>
</organism>
<keyword evidence="5" id="KW-1185">Reference proteome</keyword>
<dbReference type="NCBIfam" id="TIGR01554">
    <property type="entry name" value="major_cap_HK97"/>
    <property type="match status" value="1"/>
</dbReference>
<evidence type="ECO:0000256" key="1">
    <source>
        <dbReference type="ARBA" id="ARBA00004328"/>
    </source>
</evidence>
<feature type="domain" description="Phage capsid-like C-terminal" evidence="3">
    <location>
        <begin position="146"/>
        <end position="429"/>
    </location>
</feature>
<dbReference type="EMBL" id="AALY01000002">
    <property type="protein sequence ID" value="EAP75739.1"/>
    <property type="molecule type" value="Genomic_DNA"/>
</dbReference>
<dbReference type="SUPFAM" id="SSF56563">
    <property type="entry name" value="Major capsid protein gp5"/>
    <property type="match status" value="1"/>
</dbReference>
<proteinExistence type="predicted"/>
<dbReference type="InterPro" id="IPR024455">
    <property type="entry name" value="Phage_capsid"/>
</dbReference>
<dbReference type="InterPro" id="IPR054612">
    <property type="entry name" value="Phage_capsid-like_C"/>
</dbReference>
<name>A3SMP9_ROSNI</name>
<dbReference type="Proteomes" id="UP000005954">
    <property type="component" value="Unassembled WGS sequence"/>
</dbReference>